<sequence length="85" mass="9715">MSREYGYEASQALRTLAEIRDQMERAAEPRQELTEVRDELAGIGITLAGVRTWLVDVAAAVRELAAAVREQPRRRWFSRRTEAGR</sequence>
<organism evidence="1 2">
    <name type="scientific">Sphaerisporangium album</name>
    <dbReference type="NCBI Taxonomy" id="509200"/>
    <lineage>
        <taxon>Bacteria</taxon>
        <taxon>Bacillati</taxon>
        <taxon>Actinomycetota</taxon>
        <taxon>Actinomycetes</taxon>
        <taxon>Streptosporangiales</taxon>
        <taxon>Streptosporangiaceae</taxon>
        <taxon>Sphaerisporangium</taxon>
    </lineage>
</organism>
<dbReference type="AlphaFoldDB" id="A0A367FTR0"/>
<evidence type="ECO:0000313" key="1">
    <source>
        <dbReference type="EMBL" id="RCG32985.1"/>
    </source>
</evidence>
<comment type="caution">
    <text evidence="1">The sequence shown here is derived from an EMBL/GenBank/DDBJ whole genome shotgun (WGS) entry which is preliminary data.</text>
</comment>
<keyword evidence="2" id="KW-1185">Reference proteome</keyword>
<accession>A0A367FTR0</accession>
<protein>
    <submittedName>
        <fullName evidence="1">Uncharacterized protein</fullName>
    </submittedName>
</protein>
<gene>
    <name evidence="1" type="ORF">DQ384_00575</name>
</gene>
<evidence type="ECO:0000313" key="2">
    <source>
        <dbReference type="Proteomes" id="UP000253094"/>
    </source>
</evidence>
<dbReference type="Proteomes" id="UP000253094">
    <property type="component" value="Unassembled WGS sequence"/>
</dbReference>
<dbReference type="EMBL" id="QOIL01000001">
    <property type="protein sequence ID" value="RCG32985.1"/>
    <property type="molecule type" value="Genomic_DNA"/>
</dbReference>
<reference evidence="1 2" key="1">
    <citation type="submission" date="2018-06" db="EMBL/GenBank/DDBJ databases">
        <title>Sphaerisporangium craniellae sp. nov., isolated from a marine sponge in the South China Sea.</title>
        <authorList>
            <person name="Li L."/>
        </authorList>
    </citation>
    <scope>NUCLEOTIDE SEQUENCE [LARGE SCALE GENOMIC DNA]</scope>
    <source>
        <strain evidence="1 2">CCTCC AA 208026</strain>
    </source>
</reference>
<name>A0A367FTR0_9ACTN</name>
<proteinExistence type="predicted"/>
<dbReference type="RefSeq" id="WP_114026649.1">
    <property type="nucleotide sequence ID" value="NZ_QOIL01000001.1"/>
</dbReference>